<name>A0A6P4C5X1_ARADU</name>
<feature type="region of interest" description="Disordered" evidence="1">
    <location>
        <begin position="1"/>
        <end position="34"/>
    </location>
</feature>
<evidence type="ECO:0000313" key="2">
    <source>
        <dbReference type="Proteomes" id="UP000515211"/>
    </source>
</evidence>
<protein>
    <submittedName>
        <fullName evidence="3">Uncharacterized protein LOC107465991</fullName>
    </submittedName>
</protein>
<gene>
    <name evidence="3" type="primary">LOC107465991</name>
</gene>
<accession>A0A6P4C5X1</accession>
<dbReference type="AlphaFoldDB" id="A0A6P4C5X1"/>
<feature type="compositionally biased region" description="Polar residues" evidence="1">
    <location>
        <begin position="1"/>
        <end position="20"/>
    </location>
</feature>
<keyword evidence="2" id="KW-1185">Reference proteome</keyword>
<reference evidence="3" key="2">
    <citation type="submission" date="2025-08" db="UniProtKB">
        <authorList>
            <consortium name="RefSeq"/>
        </authorList>
    </citation>
    <scope>IDENTIFICATION</scope>
    <source>
        <tissue evidence="3">Whole plant</tissue>
    </source>
</reference>
<dbReference type="Proteomes" id="UP000515211">
    <property type="component" value="Chromosome 9"/>
</dbReference>
<organism evidence="2 3">
    <name type="scientific">Arachis duranensis</name>
    <name type="common">Wild peanut</name>
    <dbReference type="NCBI Taxonomy" id="130453"/>
    <lineage>
        <taxon>Eukaryota</taxon>
        <taxon>Viridiplantae</taxon>
        <taxon>Streptophyta</taxon>
        <taxon>Embryophyta</taxon>
        <taxon>Tracheophyta</taxon>
        <taxon>Spermatophyta</taxon>
        <taxon>Magnoliopsida</taxon>
        <taxon>eudicotyledons</taxon>
        <taxon>Gunneridae</taxon>
        <taxon>Pentapetalae</taxon>
        <taxon>rosids</taxon>
        <taxon>fabids</taxon>
        <taxon>Fabales</taxon>
        <taxon>Fabaceae</taxon>
        <taxon>Papilionoideae</taxon>
        <taxon>50 kb inversion clade</taxon>
        <taxon>dalbergioids sensu lato</taxon>
        <taxon>Dalbergieae</taxon>
        <taxon>Pterocarpus clade</taxon>
        <taxon>Arachis</taxon>
    </lineage>
</organism>
<sequence length="175" mass="19753">MQETQSTIKNLETQVGQLSSRIPERPPNTLPSNIEVNPREECKVLIVDKEAKTKEGHAVEDLKENKAQEETGSALIHAPVVMKEPEVQHPLNMQKESKDKQIAQFLPVFKKLLINILFAEVLEKKPPYMACLKNAVSKKKALRGDETVVQTKECNALVQKKLPQKILDPRSFPIP</sequence>
<dbReference type="KEGG" id="adu:107465991"/>
<evidence type="ECO:0000313" key="3">
    <source>
        <dbReference type="RefSeq" id="XP_015940460.1"/>
    </source>
</evidence>
<evidence type="ECO:0000256" key="1">
    <source>
        <dbReference type="SAM" id="MobiDB-lite"/>
    </source>
</evidence>
<proteinExistence type="predicted"/>
<reference evidence="2" key="1">
    <citation type="journal article" date="2016" name="Nat. Genet.">
        <title>The genome sequences of Arachis duranensis and Arachis ipaensis, the diploid ancestors of cultivated peanut.</title>
        <authorList>
            <person name="Bertioli D.J."/>
            <person name="Cannon S.B."/>
            <person name="Froenicke L."/>
            <person name="Huang G."/>
            <person name="Farmer A.D."/>
            <person name="Cannon E.K."/>
            <person name="Liu X."/>
            <person name="Gao D."/>
            <person name="Clevenger J."/>
            <person name="Dash S."/>
            <person name="Ren L."/>
            <person name="Moretzsohn M.C."/>
            <person name="Shirasawa K."/>
            <person name="Huang W."/>
            <person name="Vidigal B."/>
            <person name="Abernathy B."/>
            <person name="Chu Y."/>
            <person name="Niederhuth C.E."/>
            <person name="Umale P."/>
            <person name="Araujo A.C."/>
            <person name="Kozik A."/>
            <person name="Kim K.D."/>
            <person name="Burow M.D."/>
            <person name="Varshney R.K."/>
            <person name="Wang X."/>
            <person name="Zhang X."/>
            <person name="Barkley N."/>
            <person name="Guimaraes P.M."/>
            <person name="Isobe S."/>
            <person name="Guo B."/>
            <person name="Liao B."/>
            <person name="Stalker H.T."/>
            <person name="Schmitz R.J."/>
            <person name="Scheffler B.E."/>
            <person name="Leal-Bertioli S.C."/>
            <person name="Xun X."/>
            <person name="Jackson S.A."/>
            <person name="Michelmore R."/>
            <person name="Ozias-Akins P."/>
        </authorList>
    </citation>
    <scope>NUCLEOTIDE SEQUENCE [LARGE SCALE GENOMIC DNA]</scope>
    <source>
        <strain evidence="2">cv. V14167</strain>
    </source>
</reference>
<dbReference type="GeneID" id="107465991"/>
<dbReference type="RefSeq" id="XP_015940460.1">
    <property type="nucleotide sequence ID" value="XM_016084974.1"/>
</dbReference>